<keyword evidence="3" id="KW-1185">Reference proteome</keyword>
<reference evidence="2 3" key="1">
    <citation type="journal article" date="2014" name="Proc. Natl. Acad. Sci. U.S.A.">
        <title>Trajectory and genomic determinants of fungal-pathogen speciation and host adaptation.</title>
        <authorList>
            <person name="Hu X."/>
            <person name="Xiao G."/>
            <person name="Zheng P."/>
            <person name="Shang Y."/>
            <person name="Su Y."/>
            <person name="Zhang X."/>
            <person name="Liu X."/>
            <person name="Zhan S."/>
            <person name="St Leger R.J."/>
            <person name="Wang C."/>
        </authorList>
    </citation>
    <scope>NUCLEOTIDE SEQUENCE [LARGE SCALE GENOMIC DNA]</scope>
    <source>
        <strain evidence="2 3">ARSEF 1941</strain>
    </source>
</reference>
<dbReference type="EMBL" id="AZHE01000011">
    <property type="protein sequence ID" value="KHN97315.1"/>
    <property type="molecule type" value="Genomic_DNA"/>
</dbReference>
<proteinExistence type="predicted"/>
<comment type="caution">
    <text evidence="2">The sequence shown here is derived from an EMBL/GenBank/DDBJ whole genome shotgun (WGS) entry which is preliminary data.</text>
</comment>
<accession>A0A0B2WWT4</accession>
<dbReference type="Proteomes" id="UP000030816">
    <property type="component" value="Unassembled WGS sequence"/>
</dbReference>
<organism evidence="2 3">
    <name type="scientific">Metarhizium album (strain ARSEF 1941)</name>
    <dbReference type="NCBI Taxonomy" id="1081103"/>
    <lineage>
        <taxon>Eukaryota</taxon>
        <taxon>Fungi</taxon>
        <taxon>Dikarya</taxon>
        <taxon>Ascomycota</taxon>
        <taxon>Pezizomycotina</taxon>
        <taxon>Sordariomycetes</taxon>
        <taxon>Hypocreomycetidae</taxon>
        <taxon>Hypocreales</taxon>
        <taxon>Clavicipitaceae</taxon>
        <taxon>Metarhizium</taxon>
    </lineage>
</organism>
<evidence type="ECO:0000256" key="1">
    <source>
        <dbReference type="SAM" id="MobiDB-lite"/>
    </source>
</evidence>
<protein>
    <submittedName>
        <fullName evidence="2">Uncharacterized protein</fullName>
    </submittedName>
</protein>
<sequence>MASVEPAPAAGDAAHENHPPPCLCAHPLHTGLGHDELTPHVDLHHLVPILLANVPDVPDAAAESGICNQHRYGLVPVRDGRIGEDPVDERPRRLSVRKVGLGGDEYL</sequence>
<evidence type="ECO:0000313" key="2">
    <source>
        <dbReference type="EMBL" id="KHN97315.1"/>
    </source>
</evidence>
<dbReference type="RefSeq" id="XP_040678381.1">
    <property type="nucleotide sequence ID" value="XM_040823710.1"/>
</dbReference>
<dbReference type="HOGENOM" id="CLU_2210613_0_0_1"/>
<gene>
    <name evidence="2" type="ORF">MAM_04912</name>
</gene>
<dbReference type="GeneID" id="63739367"/>
<name>A0A0B2WWT4_METAS</name>
<dbReference type="AlphaFoldDB" id="A0A0B2WWT4"/>
<evidence type="ECO:0000313" key="3">
    <source>
        <dbReference type="Proteomes" id="UP000030816"/>
    </source>
</evidence>
<feature type="region of interest" description="Disordered" evidence="1">
    <location>
        <begin position="1"/>
        <end position="29"/>
    </location>
</feature>